<feature type="chain" id="PRO_5023889937" description="Mid2 domain-containing protein" evidence="3">
    <location>
        <begin position="23"/>
        <end position="365"/>
    </location>
</feature>
<keyword evidence="2" id="KW-1133">Transmembrane helix</keyword>
<keyword evidence="2" id="KW-0812">Transmembrane</keyword>
<reference evidence="4 5" key="1">
    <citation type="submission" date="2019-09" db="EMBL/GenBank/DDBJ databases">
        <title>Draft genome of the ectomycorrhizal ascomycete Sphaerosporella brunnea.</title>
        <authorList>
            <consortium name="DOE Joint Genome Institute"/>
            <person name="Benucci G.M."/>
            <person name="Marozzi G."/>
            <person name="Antonielli L."/>
            <person name="Sanchez S."/>
            <person name="Marco P."/>
            <person name="Wang X."/>
            <person name="Falini L.B."/>
            <person name="Barry K."/>
            <person name="Haridas S."/>
            <person name="Lipzen A."/>
            <person name="Labutti K."/>
            <person name="Grigoriev I.V."/>
            <person name="Murat C."/>
            <person name="Martin F."/>
            <person name="Albertini E."/>
            <person name="Donnini D."/>
            <person name="Bonito G."/>
        </authorList>
    </citation>
    <scope>NUCLEOTIDE SEQUENCE [LARGE SCALE GENOMIC DNA]</scope>
    <source>
        <strain evidence="4 5">Sb_GMNB300</strain>
    </source>
</reference>
<dbReference type="InParanoid" id="A0A5J5EVI2"/>
<evidence type="ECO:0000313" key="5">
    <source>
        <dbReference type="Proteomes" id="UP000326924"/>
    </source>
</evidence>
<evidence type="ECO:0000256" key="3">
    <source>
        <dbReference type="SAM" id="SignalP"/>
    </source>
</evidence>
<evidence type="ECO:0000256" key="2">
    <source>
        <dbReference type="SAM" id="Phobius"/>
    </source>
</evidence>
<keyword evidence="3" id="KW-0732">Signal</keyword>
<evidence type="ECO:0000256" key="1">
    <source>
        <dbReference type="SAM" id="MobiDB-lite"/>
    </source>
</evidence>
<dbReference type="OrthoDB" id="5408381at2759"/>
<dbReference type="EMBL" id="VXIS01000104">
    <property type="protein sequence ID" value="KAA8904805.1"/>
    <property type="molecule type" value="Genomic_DNA"/>
</dbReference>
<feature type="region of interest" description="Disordered" evidence="1">
    <location>
        <begin position="310"/>
        <end position="365"/>
    </location>
</feature>
<proteinExistence type="predicted"/>
<feature type="transmembrane region" description="Helical" evidence="2">
    <location>
        <begin position="190"/>
        <end position="211"/>
    </location>
</feature>
<accession>A0A5J5EVI2</accession>
<keyword evidence="5" id="KW-1185">Reference proteome</keyword>
<comment type="caution">
    <text evidence="4">The sequence shown here is derived from an EMBL/GenBank/DDBJ whole genome shotgun (WGS) entry which is preliminary data.</text>
</comment>
<dbReference type="AlphaFoldDB" id="A0A5J5EVI2"/>
<dbReference type="Proteomes" id="UP000326924">
    <property type="component" value="Unassembled WGS sequence"/>
</dbReference>
<feature type="compositionally biased region" description="Low complexity" evidence="1">
    <location>
        <begin position="324"/>
        <end position="357"/>
    </location>
</feature>
<gene>
    <name evidence="4" type="ORF">FN846DRAFT_1021962</name>
</gene>
<organism evidence="4 5">
    <name type="scientific">Sphaerosporella brunnea</name>
    <dbReference type="NCBI Taxonomy" id="1250544"/>
    <lineage>
        <taxon>Eukaryota</taxon>
        <taxon>Fungi</taxon>
        <taxon>Dikarya</taxon>
        <taxon>Ascomycota</taxon>
        <taxon>Pezizomycotina</taxon>
        <taxon>Pezizomycetes</taxon>
        <taxon>Pezizales</taxon>
        <taxon>Pyronemataceae</taxon>
        <taxon>Sphaerosporella</taxon>
    </lineage>
</organism>
<feature type="signal peptide" evidence="3">
    <location>
        <begin position="1"/>
        <end position="22"/>
    </location>
</feature>
<name>A0A5J5EVI2_9PEZI</name>
<sequence>MRLPHVSSLSLLSLGLISHVAAKPVALPEAFALAEPQACPIACNKICCKTSQYCASFANSQCGEGQGINDTGNSGGGGGATQFFTSTLVITQTGVQTITSVFVGTTVIGGGVSSGLPSYPTLTGISSGFTSYPTYRDTDNDSLTPIMTVTTRGSNTFLVPVPTASDTTDFNSGGIIGGNSSPQGLTSAQIGGIVGGILGAFFLIALVLLCCCMRRGFNSFFGWMNSWGHGHETTVVHTGGGGGGHGGHHVAEAAAGAGLLGYLFGRRRGSHHAVAGGTEHQGSSGMKKTGMAALLGGAAAGLTSIFASRRKTQHSEKYSTTDISSGYYTSDITDSTSYTTSTSESSSSSSSSSSSESGHPHHGRR</sequence>
<keyword evidence="2" id="KW-0472">Membrane</keyword>
<evidence type="ECO:0008006" key="6">
    <source>
        <dbReference type="Google" id="ProtNLM"/>
    </source>
</evidence>
<protein>
    <recommendedName>
        <fullName evidence="6">Mid2 domain-containing protein</fullName>
    </recommendedName>
</protein>
<evidence type="ECO:0000313" key="4">
    <source>
        <dbReference type="EMBL" id="KAA8904805.1"/>
    </source>
</evidence>